<keyword evidence="7" id="KW-1185">Reference proteome</keyword>
<dbReference type="Proteomes" id="UP000054911">
    <property type="component" value="Unassembled WGS sequence"/>
</dbReference>
<evidence type="ECO:0000259" key="5">
    <source>
        <dbReference type="PROSITE" id="PS50949"/>
    </source>
</evidence>
<keyword evidence="1" id="KW-0805">Transcription regulation</keyword>
<evidence type="ECO:0000256" key="3">
    <source>
        <dbReference type="ARBA" id="ARBA00023163"/>
    </source>
</evidence>
<dbReference type="InterPro" id="IPR000524">
    <property type="entry name" value="Tscrpt_reg_HTH_GntR"/>
</dbReference>
<dbReference type="Gene3D" id="1.10.10.10">
    <property type="entry name" value="Winged helix-like DNA-binding domain superfamily/Winged helix DNA-binding domain"/>
    <property type="match status" value="1"/>
</dbReference>
<dbReference type="Pfam" id="PF00392">
    <property type="entry name" value="GntR"/>
    <property type="match status" value="1"/>
</dbReference>
<dbReference type="InterPro" id="IPR008920">
    <property type="entry name" value="TF_FadR/GntR_C"/>
</dbReference>
<dbReference type="PANTHER" id="PTHR43537">
    <property type="entry name" value="TRANSCRIPTIONAL REGULATOR, GNTR FAMILY"/>
    <property type="match status" value="1"/>
</dbReference>
<keyword evidence="3" id="KW-0804">Transcription</keyword>
<accession>A0A158D3Q8</accession>
<dbReference type="SMART" id="SM00895">
    <property type="entry name" value="FCD"/>
    <property type="match status" value="1"/>
</dbReference>
<dbReference type="EMBL" id="FCOE02000030">
    <property type="protein sequence ID" value="SAK89272.1"/>
    <property type="molecule type" value="Genomic_DNA"/>
</dbReference>
<dbReference type="GO" id="GO:0003700">
    <property type="term" value="F:DNA-binding transcription factor activity"/>
    <property type="evidence" value="ECO:0007669"/>
    <property type="project" value="InterPro"/>
</dbReference>
<protein>
    <submittedName>
        <fullName evidence="6">GntR family transcriptional regulator</fullName>
    </submittedName>
</protein>
<evidence type="ECO:0000313" key="6">
    <source>
        <dbReference type="EMBL" id="SAK89272.1"/>
    </source>
</evidence>
<dbReference type="RefSeq" id="WP_061178584.1">
    <property type="nucleotide sequence ID" value="NZ_FCOE02000030.1"/>
</dbReference>
<dbReference type="PANTHER" id="PTHR43537:SF49">
    <property type="entry name" value="TRANSCRIPTIONAL REGULATORY PROTEIN"/>
    <property type="match status" value="1"/>
</dbReference>
<dbReference type="GO" id="GO:0003677">
    <property type="term" value="F:DNA binding"/>
    <property type="evidence" value="ECO:0007669"/>
    <property type="project" value="UniProtKB-KW"/>
</dbReference>
<gene>
    <name evidence="6" type="ORF">AWB80_06265</name>
</gene>
<evidence type="ECO:0000256" key="2">
    <source>
        <dbReference type="ARBA" id="ARBA00023125"/>
    </source>
</evidence>
<sequence length="320" mass="36503">MTSDLTQSQQKALREIIAYVRRERVPAGTHLPEWTLAKLIGTSRSPVRVALDRLVEAGVMRYDKNRGYSVEASFDKLPAELLEQVNSADDPLYLRLADARFRGAIPESVTEADLTRLLDASRSDVRKVLVRAQSEGWVEKEAGYGWRFLPMIDSLDAYDDMYSLRAAIEPAGILSPKFRPNLDELRELRREQQSILDGGHEAMTPTERYESNARLHETIASWSQNRLALQTLRRLDQMRRLAEYRQAKQQLPRRALAQEHIDILNAIERGDFLEAASLMRRHIEAARSKKAVLEVFNRSEEPHSTGPATAETSVRVKEEV</sequence>
<dbReference type="InterPro" id="IPR036388">
    <property type="entry name" value="WH-like_DNA-bd_sf"/>
</dbReference>
<dbReference type="PROSITE" id="PS50949">
    <property type="entry name" value="HTH_GNTR"/>
    <property type="match status" value="1"/>
</dbReference>
<evidence type="ECO:0000313" key="7">
    <source>
        <dbReference type="Proteomes" id="UP000054911"/>
    </source>
</evidence>
<name>A0A158D3Q8_9BURK</name>
<comment type="caution">
    <text evidence="6">The sequence shown here is derived from an EMBL/GenBank/DDBJ whole genome shotgun (WGS) entry which is preliminary data.</text>
</comment>
<dbReference type="SUPFAM" id="SSF48008">
    <property type="entry name" value="GntR ligand-binding domain-like"/>
    <property type="match status" value="1"/>
</dbReference>
<dbReference type="SUPFAM" id="SSF46785">
    <property type="entry name" value="Winged helix' DNA-binding domain"/>
    <property type="match status" value="1"/>
</dbReference>
<dbReference type="Gene3D" id="1.20.120.530">
    <property type="entry name" value="GntR ligand-binding domain-like"/>
    <property type="match status" value="1"/>
</dbReference>
<dbReference type="InterPro" id="IPR036390">
    <property type="entry name" value="WH_DNA-bd_sf"/>
</dbReference>
<evidence type="ECO:0000256" key="1">
    <source>
        <dbReference type="ARBA" id="ARBA00023015"/>
    </source>
</evidence>
<dbReference type="InterPro" id="IPR011711">
    <property type="entry name" value="GntR_C"/>
</dbReference>
<reference evidence="6" key="1">
    <citation type="submission" date="2016-01" db="EMBL/GenBank/DDBJ databases">
        <authorList>
            <person name="Peeters C."/>
        </authorList>
    </citation>
    <scope>NUCLEOTIDE SEQUENCE [LARGE SCALE GENOMIC DNA]</scope>
    <source>
        <strain evidence="6">LMG 29323</strain>
    </source>
</reference>
<organism evidence="6 7">
    <name type="scientific">Caballeronia pedi</name>
    <dbReference type="NCBI Taxonomy" id="1777141"/>
    <lineage>
        <taxon>Bacteria</taxon>
        <taxon>Pseudomonadati</taxon>
        <taxon>Pseudomonadota</taxon>
        <taxon>Betaproteobacteria</taxon>
        <taxon>Burkholderiales</taxon>
        <taxon>Burkholderiaceae</taxon>
        <taxon>Caballeronia</taxon>
    </lineage>
</organism>
<dbReference type="SMART" id="SM00345">
    <property type="entry name" value="HTH_GNTR"/>
    <property type="match status" value="1"/>
</dbReference>
<proteinExistence type="predicted"/>
<dbReference type="Pfam" id="PF07729">
    <property type="entry name" value="FCD"/>
    <property type="match status" value="1"/>
</dbReference>
<evidence type="ECO:0000256" key="4">
    <source>
        <dbReference type="SAM" id="MobiDB-lite"/>
    </source>
</evidence>
<dbReference type="STRING" id="1777141.AWB80_06265"/>
<dbReference type="AlphaFoldDB" id="A0A158D3Q8"/>
<feature type="domain" description="HTH gntR-type" evidence="5">
    <location>
        <begin position="6"/>
        <end position="73"/>
    </location>
</feature>
<feature type="region of interest" description="Disordered" evidence="4">
    <location>
        <begin position="298"/>
        <end position="320"/>
    </location>
</feature>
<keyword evidence="2" id="KW-0238">DNA-binding</keyword>